<dbReference type="RefSeq" id="WP_170170782.1">
    <property type="nucleotide sequence ID" value="NZ_JABEOU010000022.1"/>
</dbReference>
<dbReference type="Proteomes" id="UP000550136">
    <property type="component" value="Unassembled WGS sequence"/>
</dbReference>
<comment type="caution">
    <text evidence="1">The sequence shown here is derived from an EMBL/GenBank/DDBJ whole genome shotgun (WGS) entry which is preliminary data.</text>
</comment>
<gene>
    <name evidence="1" type="ORF">HKX06_07055</name>
</gene>
<reference evidence="1 2" key="1">
    <citation type="submission" date="2020-05" db="EMBL/GenBank/DDBJ databases">
        <title>Draft Genome Sequences of Sphingomonas sp. Isolated from the International Space Station.</title>
        <authorList>
            <person name="Bijlani S."/>
            <person name="Singh N.K."/>
            <person name="Mason C.E."/>
            <person name="Wang C.C."/>
            <person name="Venkateswaran K."/>
        </authorList>
    </citation>
    <scope>NUCLEOTIDE SEQUENCE [LARGE SCALE GENOMIC DNA]</scope>
    <source>
        <strain evidence="1 2">FKI-L5-BR-P1</strain>
    </source>
</reference>
<sequence>MALKIVEFFGYKPLVKRARPFVDDLMCPFTRGACIKPNHGSCSVRQSQGGPIICCPNRLYADDYKALREIAQEVFGPESNLITAMEARTMKTRGELTGNEVVAFGKGWGGELPLPRPKRADGSQSGAYYVDWILAKIGKGGLLQEFTALEVQTIDTTGSYRDQADAFFAGEPFDGWSNSGMNWENVNKRILPQLIYKGHVLRREARCSKGLFFICPQQVYDKIRHRLGNTLHEYPVGPGTISFRSYELGDIDPETKVRPLVFNAQFTTTVDQVATAFTSPIHLPDKDVYAAAINLALR</sequence>
<evidence type="ECO:0008006" key="3">
    <source>
        <dbReference type="Google" id="ProtNLM"/>
    </source>
</evidence>
<dbReference type="AlphaFoldDB" id="A0A7Y2KPE6"/>
<accession>A0A7Y2KPE6</accession>
<name>A0A7Y2KPE6_SPHPI</name>
<evidence type="ECO:0000313" key="2">
    <source>
        <dbReference type="Proteomes" id="UP000550136"/>
    </source>
</evidence>
<organism evidence="1 2">
    <name type="scientific">Sphingomonas paucimobilis</name>
    <name type="common">Pseudomonas paucimobilis</name>
    <dbReference type="NCBI Taxonomy" id="13689"/>
    <lineage>
        <taxon>Bacteria</taxon>
        <taxon>Pseudomonadati</taxon>
        <taxon>Pseudomonadota</taxon>
        <taxon>Alphaproteobacteria</taxon>
        <taxon>Sphingomonadales</taxon>
        <taxon>Sphingomonadaceae</taxon>
        <taxon>Sphingomonas</taxon>
    </lineage>
</organism>
<evidence type="ECO:0000313" key="1">
    <source>
        <dbReference type="EMBL" id="NNG57135.1"/>
    </source>
</evidence>
<protein>
    <recommendedName>
        <fullName evidence="3">Restriction endonuclease type II NotI domain-containing protein</fullName>
    </recommendedName>
</protein>
<proteinExistence type="predicted"/>
<dbReference type="EMBL" id="JABEOU010000022">
    <property type="protein sequence ID" value="NNG57135.1"/>
    <property type="molecule type" value="Genomic_DNA"/>
</dbReference>